<organism evidence="4 5">
    <name type="scientific">Zingiber officinale</name>
    <name type="common">Ginger</name>
    <name type="synonym">Amomum zingiber</name>
    <dbReference type="NCBI Taxonomy" id="94328"/>
    <lineage>
        <taxon>Eukaryota</taxon>
        <taxon>Viridiplantae</taxon>
        <taxon>Streptophyta</taxon>
        <taxon>Embryophyta</taxon>
        <taxon>Tracheophyta</taxon>
        <taxon>Spermatophyta</taxon>
        <taxon>Magnoliopsida</taxon>
        <taxon>Liliopsida</taxon>
        <taxon>Zingiberales</taxon>
        <taxon>Zingiberaceae</taxon>
        <taxon>Zingiber</taxon>
    </lineage>
</organism>
<protein>
    <recommendedName>
        <fullName evidence="3">LOB domain-containing protein</fullName>
    </recommendedName>
</protein>
<gene>
    <name evidence="4" type="ORF">ZIOFF_054451</name>
</gene>
<proteinExistence type="inferred from homology"/>
<dbReference type="Pfam" id="PF03195">
    <property type="entry name" value="LOB"/>
    <property type="match status" value="1"/>
</dbReference>
<keyword evidence="5" id="KW-1185">Reference proteome</keyword>
<comment type="similarity">
    <text evidence="1">Belongs to the LOB domain-containing protein family.</text>
</comment>
<evidence type="ECO:0000259" key="3">
    <source>
        <dbReference type="PROSITE" id="PS50891"/>
    </source>
</evidence>
<dbReference type="EMBL" id="JACMSC010000015">
    <property type="protein sequence ID" value="KAG6485884.1"/>
    <property type="molecule type" value="Genomic_DNA"/>
</dbReference>
<sequence>MASSHKTFSASSSLPSPSSAIVLSPCAACKLLRRRCTDKCMLAPYFSPSDLQKFTNVHRIFGASNIIKVLQKKVDELRAQLARAQAEAVNAHAHNANLVALLRRRRTTCRYSATTTIVAASPPATTPLCFLDEEPSFFLDDDDACRGAAQGAAPLWT</sequence>
<comment type="caution">
    <text evidence="4">The sequence shown here is derived from an EMBL/GenBank/DDBJ whole genome shotgun (WGS) entry which is preliminary data.</text>
</comment>
<dbReference type="Proteomes" id="UP000734854">
    <property type="component" value="Unassembled WGS sequence"/>
</dbReference>
<dbReference type="AlphaFoldDB" id="A0A8J5KPA9"/>
<feature type="domain" description="LOB" evidence="3">
    <location>
        <begin position="24"/>
        <end position="125"/>
    </location>
</feature>
<name>A0A8J5KPA9_ZINOF</name>
<dbReference type="PROSITE" id="PS50891">
    <property type="entry name" value="LOB"/>
    <property type="match status" value="1"/>
</dbReference>
<evidence type="ECO:0000313" key="5">
    <source>
        <dbReference type="Proteomes" id="UP000734854"/>
    </source>
</evidence>
<evidence type="ECO:0000256" key="2">
    <source>
        <dbReference type="SAM" id="Coils"/>
    </source>
</evidence>
<evidence type="ECO:0000313" key="4">
    <source>
        <dbReference type="EMBL" id="KAG6485884.1"/>
    </source>
</evidence>
<dbReference type="PANTHER" id="PTHR31301">
    <property type="entry name" value="LOB DOMAIN-CONTAINING PROTEIN 4-RELATED"/>
    <property type="match status" value="1"/>
</dbReference>
<feature type="coiled-coil region" evidence="2">
    <location>
        <begin position="67"/>
        <end position="94"/>
    </location>
</feature>
<accession>A0A8J5KPA9</accession>
<dbReference type="InterPro" id="IPR004883">
    <property type="entry name" value="LOB"/>
</dbReference>
<dbReference type="PANTHER" id="PTHR31301:SF206">
    <property type="entry name" value="LOB DOMAIN-CONTAINING PROTEIN 1"/>
    <property type="match status" value="1"/>
</dbReference>
<reference evidence="4 5" key="1">
    <citation type="submission" date="2020-08" db="EMBL/GenBank/DDBJ databases">
        <title>Plant Genome Project.</title>
        <authorList>
            <person name="Zhang R.-G."/>
        </authorList>
    </citation>
    <scope>NUCLEOTIDE SEQUENCE [LARGE SCALE GENOMIC DNA]</scope>
    <source>
        <tissue evidence="4">Rhizome</tissue>
    </source>
</reference>
<evidence type="ECO:0000256" key="1">
    <source>
        <dbReference type="ARBA" id="ARBA00005474"/>
    </source>
</evidence>
<keyword evidence="2" id="KW-0175">Coiled coil</keyword>